<dbReference type="Pfam" id="PF08669">
    <property type="entry name" value="GCV_T_C"/>
    <property type="match status" value="1"/>
</dbReference>
<dbReference type="Gene3D" id="3.30.1360.120">
    <property type="entry name" value="Probable tRNA modification gtpase trme, domain 1"/>
    <property type="match status" value="1"/>
</dbReference>
<evidence type="ECO:0000313" key="5">
    <source>
        <dbReference type="Proteomes" id="UP000185628"/>
    </source>
</evidence>
<dbReference type="EMBL" id="MQVR01000021">
    <property type="protein sequence ID" value="OKL54256.1"/>
    <property type="molecule type" value="Genomic_DNA"/>
</dbReference>
<name>A0A1Q5Q362_9ACTO</name>
<proteinExistence type="predicted"/>
<dbReference type="Proteomes" id="UP000185628">
    <property type="component" value="Unassembled WGS sequence"/>
</dbReference>
<dbReference type="SUPFAM" id="SSF103025">
    <property type="entry name" value="Folate-binding domain"/>
    <property type="match status" value="1"/>
</dbReference>
<feature type="region of interest" description="Disordered" evidence="2">
    <location>
        <begin position="331"/>
        <end position="370"/>
    </location>
</feature>
<sequence>MRPVIDFSTLPDAVLDDDVLLHRGRPVHEFRDFTAGRAIVPLPQISAIEISGADRLTWLHALSSQHLAQLPAGEATEALILTPNGHVTAAMRLIDDGERIIAFVDRACEETLSEHLKKMVFASRVEITTRPGSVIAFAGEAIAEPPLATEAVWRDPWPHVDGGTTFTTPGVEPDVTPTALALVGDEDLAAFATAHPEAIAGSLAYEAARISSWRPQFATEVDERVIPMELDWLRTAVHLNKGCYAGQETIARVVNLGRPPRRLVLLHLDGSAEHLPEPGAAVTFGPKNVGKVTSAVRHPELGPIALALVKRTTPPDADLLVDDVPAAQEIIVDPSGESPARPASRPGDDLRGARNRGLQKPPTLGGLGKL</sequence>
<dbReference type="NCBIfam" id="TIGR03317">
    <property type="entry name" value="ygfZ_signature"/>
    <property type="match status" value="1"/>
</dbReference>
<comment type="caution">
    <text evidence="4">The sequence shown here is derived from an EMBL/GenBank/DDBJ whole genome shotgun (WGS) entry which is preliminary data.</text>
</comment>
<dbReference type="PANTHER" id="PTHR22602">
    <property type="entry name" value="TRANSFERASE CAF17, MITOCHONDRIAL-RELATED"/>
    <property type="match status" value="1"/>
</dbReference>
<feature type="domain" description="Aminomethyltransferase C-terminal" evidence="3">
    <location>
        <begin position="261"/>
        <end position="321"/>
    </location>
</feature>
<dbReference type="InterPro" id="IPR045179">
    <property type="entry name" value="YgfZ/GcvT"/>
</dbReference>
<evidence type="ECO:0000256" key="2">
    <source>
        <dbReference type="SAM" id="MobiDB-lite"/>
    </source>
</evidence>
<keyword evidence="5" id="KW-1185">Reference proteome</keyword>
<keyword evidence="1" id="KW-0809">Transit peptide</keyword>
<evidence type="ECO:0000256" key="1">
    <source>
        <dbReference type="ARBA" id="ARBA00022946"/>
    </source>
</evidence>
<evidence type="ECO:0000313" key="4">
    <source>
        <dbReference type="EMBL" id="OKL54256.1"/>
    </source>
</evidence>
<protein>
    <recommendedName>
        <fullName evidence="3">Aminomethyltransferase C-terminal domain-containing protein</fullName>
    </recommendedName>
</protein>
<reference evidence="5" key="1">
    <citation type="submission" date="2016-12" db="EMBL/GenBank/DDBJ databases">
        <authorList>
            <person name="Meng X."/>
        </authorList>
    </citation>
    <scope>NUCLEOTIDE SEQUENCE [LARGE SCALE GENOMIC DNA]</scope>
    <source>
        <strain evidence="5">DSM 19116</strain>
    </source>
</reference>
<dbReference type="AlphaFoldDB" id="A0A1Q5Q362"/>
<dbReference type="InterPro" id="IPR027266">
    <property type="entry name" value="TrmE/GcvT-like"/>
</dbReference>
<dbReference type="PANTHER" id="PTHR22602:SF0">
    <property type="entry name" value="TRANSFERASE CAF17, MITOCHONDRIAL-RELATED"/>
    <property type="match status" value="1"/>
</dbReference>
<dbReference type="SUPFAM" id="SSF101790">
    <property type="entry name" value="Aminomethyltransferase beta-barrel domain"/>
    <property type="match status" value="1"/>
</dbReference>
<organism evidence="4 5">
    <name type="scientific">Bowdeniella nasicola</name>
    <dbReference type="NCBI Taxonomy" id="208480"/>
    <lineage>
        <taxon>Bacteria</taxon>
        <taxon>Bacillati</taxon>
        <taxon>Actinomycetota</taxon>
        <taxon>Actinomycetes</taxon>
        <taxon>Actinomycetales</taxon>
        <taxon>Actinomycetaceae</taxon>
        <taxon>Bowdeniella</taxon>
    </lineage>
</organism>
<gene>
    <name evidence="4" type="ORF">BSZ39_04980</name>
</gene>
<dbReference type="InterPro" id="IPR013977">
    <property type="entry name" value="GcvT_C"/>
</dbReference>
<dbReference type="InterPro" id="IPR017703">
    <property type="entry name" value="YgfZ/GCV_T_CS"/>
</dbReference>
<evidence type="ECO:0000259" key="3">
    <source>
        <dbReference type="Pfam" id="PF08669"/>
    </source>
</evidence>
<dbReference type="GO" id="GO:0016226">
    <property type="term" value="P:iron-sulfur cluster assembly"/>
    <property type="evidence" value="ECO:0007669"/>
    <property type="project" value="TreeGrafter"/>
</dbReference>
<dbReference type="InterPro" id="IPR029043">
    <property type="entry name" value="GcvT/YgfZ_C"/>
</dbReference>
<accession>A0A1Q5Q362</accession>